<comment type="similarity">
    <text evidence="1">Belongs to the protein kinase superfamily. RIO-type Ser/Thr kinase family.</text>
</comment>
<keyword evidence="4" id="KW-0808">Transferase</keyword>
<protein>
    <recommendedName>
        <fullName evidence="2">non-specific serine/threonine protein kinase</fullName>
        <ecNumber evidence="2">2.7.11.1</ecNumber>
    </recommendedName>
</protein>
<proteinExistence type="inferred from homology"/>
<dbReference type="GO" id="GO:0046872">
    <property type="term" value="F:metal ion binding"/>
    <property type="evidence" value="ECO:0007669"/>
    <property type="project" value="UniProtKB-KW"/>
</dbReference>
<keyword evidence="7" id="KW-0418">Kinase</keyword>
<dbReference type="Pfam" id="PF01163">
    <property type="entry name" value="RIO1"/>
    <property type="match status" value="1"/>
</dbReference>
<evidence type="ECO:0000256" key="8">
    <source>
        <dbReference type="ARBA" id="ARBA00022840"/>
    </source>
</evidence>
<keyword evidence="14" id="KW-1185">Reference proteome</keyword>
<evidence type="ECO:0000256" key="7">
    <source>
        <dbReference type="ARBA" id="ARBA00022777"/>
    </source>
</evidence>
<evidence type="ECO:0000256" key="2">
    <source>
        <dbReference type="ARBA" id="ARBA00012513"/>
    </source>
</evidence>
<gene>
    <name evidence="13" type="ORF">L9F63_027349</name>
</gene>
<feature type="non-terminal residue" evidence="13">
    <location>
        <position position="1"/>
    </location>
</feature>
<evidence type="ECO:0000256" key="9">
    <source>
        <dbReference type="ARBA" id="ARBA00022842"/>
    </source>
</evidence>
<evidence type="ECO:0000259" key="12">
    <source>
        <dbReference type="SMART" id="SM00090"/>
    </source>
</evidence>
<keyword evidence="5" id="KW-0479">Metal-binding</keyword>
<dbReference type="GO" id="GO:0004674">
    <property type="term" value="F:protein serine/threonine kinase activity"/>
    <property type="evidence" value="ECO:0007669"/>
    <property type="project" value="UniProtKB-KW"/>
</dbReference>
<reference evidence="13" key="1">
    <citation type="journal article" date="2023" name="IScience">
        <title>Live-bearing cockroach genome reveals convergent evolutionary mechanisms linked to viviparity in insects and beyond.</title>
        <authorList>
            <person name="Fouks B."/>
            <person name="Harrison M.C."/>
            <person name="Mikhailova A.A."/>
            <person name="Marchal E."/>
            <person name="English S."/>
            <person name="Carruthers M."/>
            <person name="Jennings E.C."/>
            <person name="Chiamaka E.L."/>
            <person name="Frigard R.A."/>
            <person name="Pippel M."/>
            <person name="Attardo G.M."/>
            <person name="Benoit J.B."/>
            <person name="Bornberg-Bauer E."/>
            <person name="Tobe S.S."/>
        </authorList>
    </citation>
    <scope>NUCLEOTIDE SEQUENCE</scope>
    <source>
        <strain evidence="13">Stay&amp;Tobe</strain>
    </source>
</reference>
<evidence type="ECO:0000256" key="11">
    <source>
        <dbReference type="ARBA" id="ARBA00048679"/>
    </source>
</evidence>
<comment type="caution">
    <text evidence="13">The sequence shown here is derived from an EMBL/GenBank/DDBJ whole genome shotgun (WGS) entry which is preliminary data.</text>
</comment>
<feature type="domain" description="RIO kinase" evidence="12">
    <location>
        <begin position="4"/>
        <end position="117"/>
    </location>
</feature>
<comment type="catalytic activity">
    <reaction evidence="10">
        <text>L-threonyl-[protein] + ATP = O-phospho-L-threonyl-[protein] + ADP + H(+)</text>
        <dbReference type="Rhea" id="RHEA:46608"/>
        <dbReference type="Rhea" id="RHEA-COMP:11060"/>
        <dbReference type="Rhea" id="RHEA-COMP:11605"/>
        <dbReference type="ChEBI" id="CHEBI:15378"/>
        <dbReference type="ChEBI" id="CHEBI:30013"/>
        <dbReference type="ChEBI" id="CHEBI:30616"/>
        <dbReference type="ChEBI" id="CHEBI:61977"/>
        <dbReference type="ChEBI" id="CHEBI:456216"/>
        <dbReference type="EC" id="2.7.11.1"/>
    </reaction>
</comment>
<evidence type="ECO:0000313" key="14">
    <source>
        <dbReference type="Proteomes" id="UP001233999"/>
    </source>
</evidence>
<keyword evidence="6" id="KW-0547">Nucleotide-binding</keyword>
<organism evidence="13 14">
    <name type="scientific">Diploptera punctata</name>
    <name type="common">Pacific beetle cockroach</name>
    <dbReference type="NCBI Taxonomy" id="6984"/>
    <lineage>
        <taxon>Eukaryota</taxon>
        <taxon>Metazoa</taxon>
        <taxon>Ecdysozoa</taxon>
        <taxon>Arthropoda</taxon>
        <taxon>Hexapoda</taxon>
        <taxon>Insecta</taxon>
        <taxon>Pterygota</taxon>
        <taxon>Neoptera</taxon>
        <taxon>Polyneoptera</taxon>
        <taxon>Dictyoptera</taxon>
        <taxon>Blattodea</taxon>
        <taxon>Blaberoidea</taxon>
        <taxon>Blaberidae</taxon>
        <taxon>Diplopterinae</taxon>
        <taxon>Diploptera</taxon>
    </lineage>
</organism>
<dbReference type="EMBL" id="JASPKZ010002666">
    <property type="protein sequence ID" value="KAJ9595265.1"/>
    <property type="molecule type" value="Genomic_DNA"/>
</dbReference>
<evidence type="ECO:0000256" key="3">
    <source>
        <dbReference type="ARBA" id="ARBA00022527"/>
    </source>
</evidence>
<sequence length="117" mass="13961">RRLLQCSALGRSFDRDELRNFEVNKFFFLVFLNVDFFPNFNLGDVDLSESRACQLYRDCIVYMWRLYNECKLVHADLSEFNTLYHNGKLYVIDVSQSVEHDHPHALEFLRKDCTNIT</sequence>
<reference evidence="13" key="2">
    <citation type="submission" date="2023-05" db="EMBL/GenBank/DDBJ databases">
        <authorList>
            <person name="Fouks B."/>
        </authorList>
    </citation>
    <scope>NUCLEOTIDE SEQUENCE</scope>
    <source>
        <strain evidence="13">Stay&amp;Tobe</strain>
        <tissue evidence="13">Testes</tissue>
    </source>
</reference>
<dbReference type="InterPro" id="IPR011009">
    <property type="entry name" value="Kinase-like_dom_sf"/>
</dbReference>
<dbReference type="SMART" id="SM00090">
    <property type="entry name" value="RIO"/>
    <property type="match status" value="1"/>
</dbReference>
<dbReference type="InterPro" id="IPR051272">
    <property type="entry name" value="RIO-type_Ser/Thr_kinase"/>
</dbReference>
<name>A0AAD8AA01_DIPPU</name>
<dbReference type="EC" id="2.7.11.1" evidence="2"/>
<evidence type="ECO:0000256" key="4">
    <source>
        <dbReference type="ARBA" id="ARBA00022679"/>
    </source>
</evidence>
<dbReference type="GO" id="GO:0005524">
    <property type="term" value="F:ATP binding"/>
    <property type="evidence" value="ECO:0007669"/>
    <property type="project" value="UniProtKB-KW"/>
</dbReference>
<dbReference type="Gene3D" id="1.10.510.10">
    <property type="entry name" value="Transferase(Phosphotransferase) domain 1"/>
    <property type="match status" value="1"/>
</dbReference>
<keyword evidence="3" id="KW-0723">Serine/threonine-protein kinase</keyword>
<dbReference type="AlphaFoldDB" id="A0AAD8AA01"/>
<evidence type="ECO:0000256" key="6">
    <source>
        <dbReference type="ARBA" id="ARBA00022741"/>
    </source>
</evidence>
<evidence type="ECO:0000256" key="1">
    <source>
        <dbReference type="ARBA" id="ARBA00009196"/>
    </source>
</evidence>
<dbReference type="InterPro" id="IPR018934">
    <property type="entry name" value="RIO_dom"/>
</dbReference>
<dbReference type="InterPro" id="IPR000687">
    <property type="entry name" value="RIO_kinase"/>
</dbReference>
<keyword evidence="9" id="KW-0460">Magnesium</keyword>
<accession>A0AAD8AA01</accession>
<keyword evidence="8" id="KW-0067">ATP-binding</keyword>
<dbReference type="InterPro" id="IPR018935">
    <property type="entry name" value="RIO_kinase_CS"/>
</dbReference>
<dbReference type="PROSITE" id="PS01245">
    <property type="entry name" value="RIO1"/>
    <property type="match status" value="1"/>
</dbReference>
<evidence type="ECO:0000256" key="10">
    <source>
        <dbReference type="ARBA" id="ARBA00047899"/>
    </source>
</evidence>
<dbReference type="SUPFAM" id="SSF56112">
    <property type="entry name" value="Protein kinase-like (PK-like)"/>
    <property type="match status" value="1"/>
</dbReference>
<dbReference type="Proteomes" id="UP001233999">
    <property type="component" value="Unassembled WGS sequence"/>
</dbReference>
<evidence type="ECO:0000313" key="13">
    <source>
        <dbReference type="EMBL" id="KAJ9595265.1"/>
    </source>
</evidence>
<feature type="non-terminal residue" evidence="13">
    <location>
        <position position="117"/>
    </location>
</feature>
<evidence type="ECO:0000256" key="5">
    <source>
        <dbReference type="ARBA" id="ARBA00022723"/>
    </source>
</evidence>
<dbReference type="PANTHER" id="PTHR45723">
    <property type="entry name" value="SERINE/THREONINE-PROTEIN KINASE RIO1"/>
    <property type="match status" value="1"/>
</dbReference>
<comment type="catalytic activity">
    <reaction evidence="11">
        <text>L-seryl-[protein] + ATP = O-phospho-L-seryl-[protein] + ADP + H(+)</text>
        <dbReference type="Rhea" id="RHEA:17989"/>
        <dbReference type="Rhea" id="RHEA-COMP:9863"/>
        <dbReference type="Rhea" id="RHEA-COMP:11604"/>
        <dbReference type="ChEBI" id="CHEBI:15378"/>
        <dbReference type="ChEBI" id="CHEBI:29999"/>
        <dbReference type="ChEBI" id="CHEBI:30616"/>
        <dbReference type="ChEBI" id="CHEBI:83421"/>
        <dbReference type="ChEBI" id="CHEBI:456216"/>
        <dbReference type="EC" id="2.7.11.1"/>
    </reaction>
</comment>